<dbReference type="PROSITE" id="PS50206">
    <property type="entry name" value="RHODANESE_3"/>
    <property type="match status" value="1"/>
</dbReference>
<accession>A0A6C1KFL8</accession>
<evidence type="ECO:0000313" key="3">
    <source>
        <dbReference type="EMBL" id="TLX43059.1"/>
    </source>
</evidence>
<gene>
    <name evidence="3" type="ORF">FBQ73_10465</name>
</gene>
<keyword evidence="1" id="KW-1133">Transmembrane helix</keyword>
<keyword evidence="1" id="KW-0812">Transmembrane</keyword>
<evidence type="ECO:0000259" key="2">
    <source>
        <dbReference type="PROSITE" id="PS50206"/>
    </source>
</evidence>
<dbReference type="OrthoDB" id="9815890at2"/>
<evidence type="ECO:0000256" key="1">
    <source>
        <dbReference type="SAM" id="Phobius"/>
    </source>
</evidence>
<dbReference type="PANTHER" id="PTHR43031:SF1">
    <property type="entry name" value="PYRIDINE NUCLEOTIDE-DISULPHIDE OXIDOREDUCTASE"/>
    <property type="match status" value="1"/>
</dbReference>
<feature type="transmembrane region" description="Helical" evidence="1">
    <location>
        <begin position="122"/>
        <end position="142"/>
    </location>
</feature>
<reference evidence="3 4" key="1">
    <citation type="submission" date="2019-05" db="EMBL/GenBank/DDBJ databases">
        <authorList>
            <person name="Zhou X."/>
        </authorList>
    </citation>
    <scope>NUCLEOTIDE SEQUENCE [LARGE SCALE GENOMIC DNA]</scope>
    <source>
        <strain evidence="3 4">DSM 432</strain>
    </source>
</reference>
<feature type="domain" description="Rhodanese" evidence="2">
    <location>
        <begin position="16"/>
        <end position="108"/>
    </location>
</feature>
<dbReference type="CDD" id="cd00158">
    <property type="entry name" value="RHOD"/>
    <property type="match status" value="1"/>
</dbReference>
<dbReference type="Proteomes" id="UP000305131">
    <property type="component" value="Unassembled WGS sequence"/>
</dbReference>
<organism evidence="3 4">
    <name type="scientific">Xanthobacter autotrophicus</name>
    <dbReference type="NCBI Taxonomy" id="280"/>
    <lineage>
        <taxon>Bacteria</taxon>
        <taxon>Pseudomonadati</taxon>
        <taxon>Pseudomonadota</taxon>
        <taxon>Alphaproteobacteria</taxon>
        <taxon>Hyphomicrobiales</taxon>
        <taxon>Xanthobacteraceae</taxon>
        <taxon>Xanthobacter</taxon>
    </lineage>
</organism>
<dbReference type="Pfam" id="PF11127">
    <property type="entry name" value="YgaP-like_TM"/>
    <property type="match status" value="1"/>
</dbReference>
<dbReference type="Pfam" id="PF00581">
    <property type="entry name" value="Rhodanese"/>
    <property type="match status" value="1"/>
</dbReference>
<dbReference type="RefSeq" id="WP_138399415.1">
    <property type="nucleotide sequence ID" value="NZ_JBAFVI010000002.1"/>
</dbReference>
<dbReference type="InterPro" id="IPR036873">
    <property type="entry name" value="Rhodanese-like_dom_sf"/>
</dbReference>
<dbReference type="InterPro" id="IPR001763">
    <property type="entry name" value="Rhodanese-like_dom"/>
</dbReference>
<dbReference type="SUPFAM" id="SSF52821">
    <property type="entry name" value="Rhodanese/Cell cycle control phosphatase"/>
    <property type="match status" value="1"/>
</dbReference>
<name>A0A6C1KFL8_XANAU</name>
<keyword evidence="1" id="KW-0472">Membrane</keyword>
<dbReference type="SMART" id="SM00450">
    <property type="entry name" value="RHOD"/>
    <property type="match status" value="1"/>
</dbReference>
<dbReference type="InterPro" id="IPR050229">
    <property type="entry name" value="GlpE_sulfurtransferase"/>
</dbReference>
<evidence type="ECO:0000313" key="4">
    <source>
        <dbReference type="Proteomes" id="UP000305131"/>
    </source>
</evidence>
<dbReference type="InterPro" id="IPR021309">
    <property type="entry name" value="YgaP-like_TM"/>
</dbReference>
<sequence length="180" mass="18532">MAETISIGTLKARIAGDPGLLLVDVRTPAEYGEVHVPQAKSVPLDSLDPAALAAAGVAARDRPVHVICRTQNRAKLGAAAFEKAGFGQVVIVDGGTTAWEAAGYPVTRGGVKVISLERQVRIGAGSLVVLGVLLAWLVHPAFIVLSGFVGAGLVFAGITDFCGMGLLLARAPWNRRTAAG</sequence>
<protein>
    <submittedName>
        <fullName evidence="3">Rhodanese-like domain-containing protein</fullName>
    </submittedName>
</protein>
<dbReference type="Gene3D" id="3.40.250.10">
    <property type="entry name" value="Rhodanese-like domain"/>
    <property type="match status" value="1"/>
</dbReference>
<dbReference type="EMBL" id="VAUP01000022">
    <property type="protein sequence ID" value="TLX43059.1"/>
    <property type="molecule type" value="Genomic_DNA"/>
</dbReference>
<dbReference type="GeneID" id="95773874"/>
<feature type="transmembrane region" description="Helical" evidence="1">
    <location>
        <begin position="148"/>
        <end position="169"/>
    </location>
</feature>
<dbReference type="PANTHER" id="PTHR43031">
    <property type="entry name" value="FAD-DEPENDENT OXIDOREDUCTASE"/>
    <property type="match status" value="1"/>
</dbReference>
<comment type="caution">
    <text evidence="3">The sequence shown here is derived from an EMBL/GenBank/DDBJ whole genome shotgun (WGS) entry which is preliminary data.</text>
</comment>
<dbReference type="AlphaFoldDB" id="A0A6C1KFL8"/>
<proteinExistence type="predicted"/>
<dbReference type="Gene3D" id="6.10.140.1340">
    <property type="match status" value="1"/>
</dbReference>